<feature type="region of interest" description="Disordered" evidence="8">
    <location>
        <begin position="1"/>
        <end position="38"/>
    </location>
</feature>
<name>A0A4R1FYI8_9NOCA</name>
<evidence type="ECO:0000313" key="12">
    <source>
        <dbReference type="Proteomes" id="UP000294856"/>
    </source>
</evidence>
<feature type="binding site" evidence="7">
    <location>
        <position position="395"/>
    </location>
    <ligand>
        <name>UDP-N-acetyl-alpha-D-glucosamine</name>
        <dbReference type="ChEBI" id="CHEBI:57705"/>
    </ligand>
</feature>
<feature type="binding site" evidence="7">
    <location>
        <position position="150"/>
    </location>
    <ligand>
        <name>1D-myo-inositol 3-phosphate</name>
        <dbReference type="ChEBI" id="CHEBI:58401"/>
    </ligand>
</feature>
<dbReference type="CDD" id="cd03800">
    <property type="entry name" value="GT4_sucrose_synthase"/>
    <property type="match status" value="1"/>
</dbReference>
<feature type="binding site" evidence="7">
    <location>
        <position position="374"/>
    </location>
    <ligand>
        <name>Mg(2+)</name>
        <dbReference type="ChEBI" id="CHEBI:18420"/>
    </ligand>
</feature>
<dbReference type="Gene3D" id="3.40.50.2000">
    <property type="entry name" value="Glycogen Phosphorylase B"/>
    <property type="match status" value="2"/>
</dbReference>
<dbReference type="NCBIfam" id="TIGR03449">
    <property type="entry name" value="mycothiol_MshA"/>
    <property type="match status" value="1"/>
</dbReference>
<evidence type="ECO:0000256" key="8">
    <source>
        <dbReference type="SAM" id="MobiDB-lite"/>
    </source>
</evidence>
<dbReference type="STRING" id="1210063.GCA_001612665_02844"/>
<proteinExistence type="inferred from homology"/>
<dbReference type="HAMAP" id="MF_01695">
    <property type="entry name" value="MshA"/>
    <property type="match status" value="1"/>
</dbReference>
<gene>
    <name evidence="7" type="primary">mshA</name>
    <name evidence="11" type="ORF">DFR71_1246</name>
</gene>
<keyword evidence="5 7" id="KW-0460">Magnesium</keyword>
<evidence type="ECO:0000256" key="6">
    <source>
        <dbReference type="ARBA" id="ARBA00048131"/>
    </source>
</evidence>
<feature type="domain" description="Glycosyltransferase subfamily 4-like N-terminal" evidence="10">
    <location>
        <begin position="94"/>
        <end position="269"/>
    </location>
</feature>
<comment type="caution">
    <text evidence="11">The sequence shown here is derived from an EMBL/GenBank/DDBJ whole genome shotgun (WGS) entry which is preliminary data.</text>
</comment>
<feature type="binding site" evidence="7">
    <location>
        <position position="301"/>
    </location>
    <ligand>
        <name>UDP-N-acetyl-alpha-D-glucosamine</name>
        <dbReference type="ChEBI" id="CHEBI:57705"/>
    </ligand>
</feature>
<comment type="subunit">
    <text evidence="7">Homodimer.</text>
</comment>
<evidence type="ECO:0000256" key="3">
    <source>
        <dbReference type="ARBA" id="ARBA00022679"/>
    </source>
</evidence>
<feature type="binding site" evidence="7">
    <location>
        <position position="81"/>
    </location>
    <ligand>
        <name>1D-myo-inositol 3-phosphate</name>
        <dbReference type="ChEBI" id="CHEBI:58401"/>
    </ligand>
</feature>
<keyword evidence="3 7" id="KW-0808">Transferase</keyword>
<evidence type="ECO:0000313" key="11">
    <source>
        <dbReference type="EMBL" id="TCK00248.1"/>
    </source>
</evidence>
<keyword evidence="4 7" id="KW-0479">Metal-binding</keyword>
<evidence type="ECO:0000256" key="2">
    <source>
        <dbReference type="ARBA" id="ARBA00022676"/>
    </source>
</evidence>
<feature type="domain" description="Glycosyl transferase family 1" evidence="9">
    <location>
        <begin position="282"/>
        <end position="453"/>
    </location>
</feature>
<sequence length="511" mass="54711">MARVRGGAQSSVTAEIRSRAGRGSGRLDRDEVRELPHERAVTAITEPARGNGRGVAACTLEGVSQRRPDLLPHRIAVLSVHTSPLAQPGTGDAGGMNVYVLQTALELAKRGTEVEIFTRATSSELPPVAEAGPGVIVRHVVAGPFEGLDKHELPTQLCPFTAEVLRQEARHLPGYYDLVHSHYWLSGQVGWLARDRWRVPLVHTAHTLAAVKNAALAHGDTPEPETRLIGEKQVIAESDRLVANTGDEARQLVDLYGASPDRIDVVPPGADLTRYRPGDKLAARRELGLRADEQIVAFIGRIQPLKAPDVLVRAAAELLGRDPSRELRVLIVGGPSGTGLARPDALIELAADLGIAERVTFLPPQPADKLVQVYRAADVVAVPSYNESFGLVAIEAQASGTPVLAADVGGLGTAVRDHESGLLVPGHRTGDWADALAALLDDPDRLTRMGATAVEHASRFSWAHTAEGLLDSYAAAMAGFRTERGPIALYAGENRQARSRALLRRRTGAHR</sequence>
<dbReference type="SUPFAM" id="SSF53756">
    <property type="entry name" value="UDP-Glycosyltransferase/glycogen phosphorylase"/>
    <property type="match status" value="1"/>
</dbReference>
<keyword evidence="12" id="KW-1185">Reference proteome</keyword>
<feature type="binding site" evidence="7">
    <location>
        <position position="401"/>
    </location>
    <ligand>
        <name>Mg(2+)</name>
        <dbReference type="ChEBI" id="CHEBI:18420"/>
    </ligand>
</feature>
<evidence type="ECO:0000256" key="7">
    <source>
        <dbReference type="HAMAP-Rule" id="MF_01695"/>
    </source>
</evidence>
<dbReference type="PANTHER" id="PTHR12526:SF510">
    <property type="entry name" value="D-INOSITOL 3-PHOSPHATE GLYCOSYLTRANSFERASE"/>
    <property type="match status" value="1"/>
</dbReference>
<organism evidence="11 12">
    <name type="scientific">Nocardia alba</name>
    <dbReference type="NCBI Taxonomy" id="225051"/>
    <lineage>
        <taxon>Bacteria</taxon>
        <taxon>Bacillati</taxon>
        <taxon>Actinomycetota</taxon>
        <taxon>Actinomycetes</taxon>
        <taxon>Mycobacteriales</taxon>
        <taxon>Nocardiaceae</taxon>
        <taxon>Nocardia</taxon>
    </lineage>
</organism>
<evidence type="ECO:0000256" key="5">
    <source>
        <dbReference type="ARBA" id="ARBA00022842"/>
    </source>
</evidence>
<evidence type="ECO:0000259" key="9">
    <source>
        <dbReference type="Pfam" id="PF00534"/>
    </source>
</evidence>
<feature type="binding site" evidence="7">
    <location>
        <position position="227"/>
    </location>
    <ligand>
        <name>1D-myo-inositol 3-phosphate</name>
        <dbReference type="ChEBI" id="CHEBI:58401"/>
    </ligand>
</feature>
<dbReference type="GO" id="GO:0000287">
    <property type="term" value="F:magnesium ion binding"/>
    <property type="evidence" value="ECO:0007669"/>
    <property type="project" value="UniProtKB-UniRule"/>
</dbReference>
<protein>
    <recommendedName>
        <fullName evidence="7">D-inositol-3-phosphate glycosyltransferase</fullName>
        <ecNumber evidence="7">2.4.1.250</ecNumber>
    </recommendedName>
    <alternativeName>
        <fullName evidence="7">N-acetylglucosamine-inositol-phosphate N-acetylglucosaminyltransferase</fullName>
        <shortName evidence="7">GlcNAc-Ins-P N-acetylglucosaminyltransferase</shortName>
    </alternativeName>
</protein>
<feature type="binding site" evidence="7">
    <location>
        <position position="365"/>
    </location>
    <ligand>
        <name>UDP-N-acetyl-alpha-D-glucosamine</name>
        <dbReference type="ChEBI" id="CHEBI:57705"/>
    </ligand>
</feature>
<feature type="binding site" evidence="7">
    <location>
        <position position="377"/>
    </location>
    <ligand>
        <name>Mg(2+)</name>
        <dbReference type="ChEBI" id="CHEBI:18420"/>
    </ligand>
</feature>
<feature type="compositionally biased region" description="Basic and acidic residues" evidence="8">
    <location>
        <begin position="25"/>
        <end position="38"/>
    </location>
</feature>
<keyword evidence="2 7" id="KW-0328">Glycosyltransferase</keyword>
<dbReference type="InterPro" id="IPR017814">
    <property type="entry name" value="Mycothiol_biosynthesis_MshA"/>
</dbReference>
<dbReference type="InterPro" id="IPR001296">
    <property type="entry name" value="Glyco_trans_1"/>
</dbReference>
<feature type="binding site" evidence="7">
    <location>
        <position position="306"/>
    </location>
    <ligand>
        <name>UDP-N-acetyl-alpha-D-glucosamine</name>
        <dbReference type="ChEBI" id="CHEBI:57705"/>
    </ligand>
</feature>
<comment type="similarity">
    <text evidence="1 7">Belongs to the glycosyltransferase group 1 family. MshA subfamily.</text>
</comment>
<comment type="function">
    <text evidence="7">Catalyzes the transfer of a N-acetyl-glucosamine moiety to 1D-myo-inositol 3-phosphate to produce 1D-myo-inositol 2-acetamido-2-deoxy-glucopyranoside 3-phosphate in the mycothiol biosynthesis pathway.</text>
</comment>
<accession>A0A4R1FYI8</accession>
<dbReference type="EC" id="2.4.1.250" evidence="7"/>
<reference evidence="11 12" key="1">
    <citation type="submission" date="2019-03" db="EMBL/GenBank/DDBJ databases">
        <title>Genomic Encyclopedia of Type Strains, Phase IV (KMG-IV): sequencing the most valuable type-strain genomes for metagenomic binning, comparative biology and taxonomic classification.</title>
        <authorList>
            <person name="Goeker M."/>
        </authorList>
    </citation>
    <scope>NUCLEOTIDE SEQUENCE [LARGE SCALE GENOMIC DNA]</scope>
    <source>
        <strain evidence="11 12">DSM 44684</strain>
    </source>
</reference>
<dbReference type="Pfam" id="PF00534">
    <property type="entry name" value="Glycos_transf_1"/>
    <property type="match status" value="1"/>
</dbReference>
<dbReference type="EMBL" id="SMFR01000001">
    <property type="protein sequence ID" value="TCK00248.1"/>
    <property type="molecule type" value="Genomic_DNA"/>
</dbReference>
<feature type="binding site" evidence="7">
    <location>
        <position position="375"/>
    </location>
    <ligand>
        <name>Mg(2+)</name>
        <dbReference type="ChEBI" id="CHEBI:18420"/>
    </ligand>
</feature>
<dbReference type="GO" id="GO:0008375">
    <property type="term" value="F:acetylglucosaminyltransferase activity"/>
    <property type="evidence" value="ECO:0007669"/>
    <property type="project" value="UniProtKB-UniRule"/>
</dbReference>
<feature type="binding site" evidence="7">
    <location>
        <begin position="92"/>
        <end position="97"/>
    </location>
    <ligand>
        <name>1D-myo-inositol 3-phosphate</name>
        <dbReference type="ChEBI" id="CHEBI:58401"/>
    </ligand>
</feature>
<evidence type="ECO:0000256" key="1">
    <source>
        <dbReference type="ARBA" id="ARBA00008449"/>
    </source>
</evidence>
<comment type="catalytic activity">
    <reaction evidence="6 7">
        <text>1D-myo-inositol 3-phosphate + UDP-N-acetyl-alpha-D-glucosamine = 1D-myo-inositol 2-acetamido-2-deoxy-alpha-D-glucopyranoside 3-phosphate + UDP + H(+)</text>
        <dbReference type="Rhea" id="RHEA:26188"/>
        <dbReference type="ChEBI" id="CHEBI:15378"/>
        <dbReference type="ChEBI" id="CHEBI:57705"/>
        <dbReference type="ChEBI" id="CHEBI:58223"/>
        <dbReference type="ChEBI" id="CHEBI:58401"/>
        <dbReference type="ChEBI" id="CHEBI:58892"/>
        <dbReference type="EC" id="2.4.1.250"/>
    </reaction>
</comment>
<feature type="binding site" evidence="7">
    <location>
        <position position="387"/>
    </location>
    <ligand>
        <name>UDP-N-acetyl-alpha-D-glucosamine</name>
        <dbReference type="ChEBI" id="CHEBI:57705"/>
    </ligand>
</feature>
<feature type="binding site" evidence="7">
    <location>
        <begin position="87"/>
        <end position="88"/>
    </location>
    <ligand>
        <name>UDP-N-acetyl-alpha-D-glucosamine</name>
        <dbReference type="ChEBI" id="CHEBI:57705"/>
    </ligand>
</feature>
<feature type="binding site" evidence="7">
    <location>
        <position position="95"/>
    </location>
    <ligand>
        <name>UDP-N-acetyl-alpha-D-glucosamine</name>
        <dbReference type="ChEBI" id="CHEBI:57705"/>
    </ligand>
</feature>
<dbReference type="Pfam" id="PF13579">
    <property type="entry name" value="Glyco_trans_4_4"/>
    <property type="match status" value="1"/>
</dbReference>
<evidence type="ECO:0000259" key="10">
    <source>
        <dbReference type="Pfam" id="PF13579"/>
    </source>
</evidence>
<dbReference type="InterPro" id="IPR028098">
    <property type="entry name" value="Glyco_trans_4-like_N"/>
</dbReference>
<evidence type="ECO:0000256" key="4">
    <source>
        <dbReference type="ARBA" id="ARBA00022723"/>
    </source>
</evidence>
<dbReference type="GO" id="GO:0102710">
    <property type="term" value="F:D-inositol-3-phosphate glycosyltransferase activity"/>
    <property type="evidence" value="ECO:0007669"/>
    <property type="project" value="UniProtKB-EC"/>
</dbReference>
<feature type="binding site" evidence="7">
    <location>
        <position position="183"/>
    </location>
    <ligand>
        <name>1D-myo-inositol 3-phosphate</name>
        <dbReference type="ChEBI" id="CHEBI:58401"/>
    </ligand>
</feature>
<dbReference type="GO" id="GO:0010125">
    <property type="term" value="P:mycothiol biosynthetic process"/>
    <property type="evidence" value="ECO:0007669"/>
    <property type="project" value="UniProtKB-UniRule"/>
</dbReference>
<feature type="binding site" evidence="7">
    <location>
        <position position="207"/>
    </location>
    <ligand>
        <name>1D-myo-inositol 3-phosphate</name>
        <dbReference type="ChEBI" id="CHEBI:58401"/>
    </ligand>
</feature>
<dbReference type="Proteomes" id="UP000294856">
    <property type="component" value="Unassembled WGS sequence"/>
</dbReference>
<dbReference type="PANTHER" id="PTHR12526">
    <property type="entry name" value="GLYCOSYLTRANSFERASE"/>
    <property type="match status" value="1"/>
</dbReference>
<dbReference type="AlphaFoldDB" id="A0A4R1FYI8"/>